<sequence>MTSFIVSTNEEVCNSVTYSVTTISCDVIMSVSVKDIYNSYTIEKAESELKYYLQEDEIKYLERVIDIRKLISLIRLLESLGLHVEDVEIVAEEQEIVFIEIMIDIKCDMKSWTTFTKNIKKYLKESGFSDITKIVAILCHFDKS</sequence>
<organism evidence="1">
    <name type="scientific">Sulfurisphaera javensis</name>
    <dbReference type="NCBI Taxonomy" id="2049879"/>
    <lineage>
        <taxon>Archaea</taxon>
        <taxon>Thermoproteota</taxon>
        <taxon>Thermoprotei</taxon>
        <taxon>Sulfolobales</taxon>
        <taxon>Sulfolobaceae</taxon>
        <taxon>Sulfurisphaera</taxon>
    </lineage>
</organism>
<accession>A0AAT9GNC2</accession>
<dbReference type="RefSeq" id="WP_369610461.1">
    <property type="nucleotide sequence ID" value="NZ_AP031322.1"/>
</dbReference>
<dbReference type="KEGG" id="sjv:SJAV_01620"/>
<dbReference type="AlphaFoldDB" id="A0AAT9GNC2"/>
<reference evidence="1" key="1">
    <citation type="submission" date="2024-03" db="EMBL/GenBank/DDBJ databases">
        <title>Complete genome sequence of Sulfurisphaera javensis strain KD-1.</title>
        <authorList>
            <person name="Sakai H."/>
            <person name="Nur N."/>
            <person name="Suwanto A."/>
            <person name="Kurosawa N."/>
        </authorList>
    </citation>
    <scope>NUCLEOTIDE SEQUENCE</scope>
    <source>
        <strain evidence="1">KD-1</strain>
    </source>
</reference>
<gene>
    <name evidence="1" type="ORF">SJAV_01620</name>
</gene>
<evidence type="ECO:0000313" key="1">
    <source>
        <dbReference type="EMBL" id="BFH72218.1"/>
    </source>
</evidence>
<name>A0AAT9GNC2_9CREN</name>
<dbReference type="EMBL" id="AP031322">
    <property type="protein sequence ID" value="BFH72218.1"/>
    <property type="molecule type" value="Genomic_DNA"/>
</dbReference>
<dbReference type="GeneID" id="92353096"/>
<protein>
    <submittedName>
        <fullName evidence="1">Uncharacterized protein</fullName>
    </submittedName>
</protein>
<proteinExistence type="predicted"/>